<evidence type="ECO:0000256" key="2">
    <source>
        <dbReference type="SAM" id="Phobius"/>
    </source>
</evidence>
<evidence type="ECO:0000313" key="4">
    <source>
        <dbReference type="WBParaSite" id="nRc.2.0.1.t38374-RA"/>
    </source>
</evidence>
<accession>A0A915KHR2</accession>
<keyword evidence="2" id="KW-1133">Transmembrane helix</keyword>
<keyword evidence="3" id="KW-1185">Reference proteome</keyword>
<sequence length="300" mass="34520">WKKERKEFIKSETNKREHEQRRKLHRRNESTCDWVFDGSAEIFQADFRKMRNDRCGKNPVISAKDIIQHYICQCLNSIVSDLIYAILFTLKPLNDGLFLPTCFFVKLKKPRLHLHIIRLFSQAIFPALPCTVISITAWVVGWMTVLFLRRKLESDELNIFRKTIKRLELHSNRVSSKLLQLDFFQLVNRIKSTNANVKDVTVNTSRGTTEPIIEAPIIEQIPHTEKHATAQPTELHMAEISYPATSLTTFVCRSFDKATLAFANKKSPPKTANLLPRVMSRSESGESTTKFCSSLSTNPL</sequence>
<feature type="compositionally biased region" description="Basic and acidic residues" evidence="1">
    <location>
        <begin position="1"/>
        <end position="20"/>
    </location>
</feature>
<organism evidence="3 4">
    <name type="scientific">Romanomermis culicivorax</name>
    <name type="common">Nematode worm</name>
    <dbReference type="NCBI Taxonomy" id="13658"/>
    <lineage>
        <taxon>Eukaryota</taxon>
        <taxon>Metazoa</taxon>
        <taxon>Ecdysozoa</taxon>
        <taxon>Nematoda</taxon>
        <taxon>Enoplea</taxon>
        <taxon>Dorylaimia</taxon>
        <taxon>Mermithida</taxon>
        <taxon>Mermithoidea</taxon>
        <taxon>Mermithidae</taxon>
        <taxon>Romanomermis</taxon>
    </lineage>
</organism>
<evidence type="ECO:0000256" key="1">
    <source>
        <dbReference type="SAM" id="MobiDB-lite"/>
    </source>
</evidence>
<feature type="region of interest" description="Disordered" evidence="1">
    <location>
        <begin position="1"/>
        <end position="22"/>
    </location>
</feature>
<feature type="transmembrane region" description="Helical" evidence="2">
    <location>
        <begin position="123"/>
        <end position="148"/>
    </location>
</feature>
<dbReference type="Proteomes" id="UP000887565">
    <property type="component" value="Unplaced"/>
</dbReference>
<name>A0A915KHR2_ROMCU</name>
<keyword evidence="2" id="KW-0812">Transmembrane</keyword>
<evidence type="ECO:0000313" key="3">
    <source>
        <dbReference type="Proteomes" id="UP000887565"/>
    </source>
</evidence>
<dbReference type="AlphaFoldDB" id="A0A915KHR2"/>
<keyword evidence="2" id="KW-0472">Membrane</keyword>
<feature type="region of interest" description="Disordered" evidence="1">
    <location>
        <begin position="278"/>
        <end position="300"/>
    </location>
</feature>
<feature type="compositionally biased region" description="Polar residues" evidence="1">
    <location>
        <begin position="281"/>
        <end position="300"/>
    </location>
</feature>
<protein>
    <submittedName>
        <fullName evidence="4">Uncharacterized protein</fullName>
    </submittedName>
</protein>
<dbReference type="WBParaSite" id="nRc.2.0.1.t38374-RA">
    <property type="protein sequence ID" value="nRc.2.0.1.t38374-RA"/>
    <property type="gene ID" value="nRc.2.0.1.g38374"/>
</dbReference>
<reference evidence="4" key="1">
    <citation type="submission" date="2022-11" db="UniProtKB">
        <authorList>
            <consortium name="WormBaseParasite"/>
        </authorList>
    </citation>
    <scope>IDENTIFICATION</scope>
</reference>
<proteinExistence type="predicted"/>